<feature type="region of interest" description="Disordered" evidence="1">
    <location>
        <begin position="91"/>
        <end position="117"/>
    </location>
</feature>
<sequence>MGQPNPSNDQPSMDEILSSIRRIIERSDVEAARGSTPAASPQASAPEARDDAEGTPSGFEGDHDGPSAHDDRPPMSRSELETFAEALDARVAAGSRERETVFDANGILTARAPDRALAGRYEGRLSEDDSRAFAEVASVLSATAGDLRSAAAAPLPSEPEPEPDAAETEAEDTIAQLSPLDLPAAEPPAHDEPSADDRRPAPGPDMLPEPLVSHDVSRSVGMSFEALSDTLRQQAGRDLAEVTEEMLRPMLADWLDNNLPSMVERLVRAEIERIARGEPRRD</sequence>
<evidence type="ECO:0000313" key="3">
    <source>
        <dbReference type="Proteomes" id="UP000293719"/>
    </source>
</evidence>
<dbReference type="AlphaFoldDB" id="A0A4P6V1U8"/>
<reference evidence="2 3" key="1">
    <citation type="journal article" date="2017" name="Int. J. Syst. Evol. Microbiol.">
        <title>Roseitalea porphyridii gen. nov., sp. nov., isolated from a red alga, and reclassification of Hoeflea suaedae Chung et al. 2013 as Pseudohoeflea suaedae gen. nov., comb. nov.</title>
        <authorList>
            <person name="Hyeon J.W."/>
            <person name="Jeong S.E."/>
            <person name="Baek K."/>
            <person name="Jeon C.O."/>
        </authorList>
    </citation>
    <scope>NUCLEOTIDE SEQUENCE [LARGE SCALE GENOMIC DNA]</scope>
    <source>
        <strain evidence="2 3">MA7-20</strain>
    </source>
</reference>
<dbReference type="OrthoDB" id="7189469at2"/>
<accession>A0A4P6V1U8</accession>
<protein>
    <submittedName>
        <fullName evidence="2">DUF2497 domain-containing protein</fullName>
    </submittedName>
</protein>
<feature type="compositionally biased region" description="Basic and acidic residues" evidence="1">
    <location>
        <begin position="188"/>
        <end position="200"/>
    </location>
</feature>
<feature type="compositionally biased region" description="Acidic residues" evidence="1">
    <location>
        <begin position="159"/>
        <end position="172"/>
    </location>
</feature>
<evidence type="ECO:0000256" key="1">
    <source>
        <dbReference type="SAM" id="MobiDB-lite"/>
    </source>
</evidence>
<name>A0A4P6V1U8_9HYPH</name>
<proteinExistence type="predicted"/>
<feature type="region of interest" description="Disordered" evidence="1">
    <location>
        <begin position="149"/>
        <end position="217"/>
    </location>
</feature>
<feature type="compositionally biased region" description="Polar residues" evidence="1">
    <location>
        <begin position="1"/>
        <end position="11"/>
    </location>
</feature>
<dbReference type="KEGG" id="rpod:E0E05_08010"/>
<keyword evidence="3" id="KW-1185">Reference proteome</keyword>
<organism evidence="2 3">
    <name type="scientific">Roseitalea porphyridii</name>
    <dbReference type="NCBI Taxonomy" id="1852022"/>
    <lineage>
        <taxon>Bacteria</taxon>
        <taxon>Pseudomonadati</taxon>
        <taxon>Pseudomonadota</taxon>
        <taxon>Alphaproteobacteria</taxon>
        <taxon>Hyphomicrobiales</taxon>
        <taxon>Ahrensiaceae</taxon>
        <taxon>Roseitalea</taxon>
    </lineage>
</organism>
<feature type="compositionally biased region" description="Basic and acidic residues" evidence="1">
    <location>
        <begin position="60"/>
        <end position="79"/>
    </location>
</feature>
<evidence type="ECO:0000313" key="2">
    <source>
        <dbReference type="EMBL" id="QBK30546.1"/>
    </source>
</evidence>
<dbReference type="Pfam" id="PF10691">
    <property type="entry name" value="DUF2497"/>
    <property type="match status" value="1"/>
</dbReference>
<dbReference type="RefSeq" id="WP_131616236.1">
    <property type="nucleotide sequence ID" value="NZ_CP036532.1"/>
</dbReference>
<dbReference type="InterPro" id="IPR019632">
    <property type="entry name" value="DUF2497"/>
</dbReference>
<dbReference type="Proteomes" id="UP000293719">
    <property type="component" value="Chromosome"/>
</dbReference>
<feature type="compositionally biased region" description="Basic and acidic residues" evidence="1">
    <location>
        <begin position="22"/>
        <end position="31"/>
    </location>
</feature>
<dbReference type="EMBL" id="CP036532">
    <property type="protein sequence ID" value="QBK30546.1"/>
    <property type="molecule type" value="Genomic_DNA"/>
</dbReference>
<feature type="region of interest" description="Disordered" evidence="1">
    <location>
        <begin position="1"/>
        <end position="79"/>
    </location>
</feature>
<feature type="compositionally biased region" description="Low complexity" evidence="1">
    <location>
        <begin position="35"/>
        <end position="46"/>
    </location>
</feature>
<dbReference type="GeneID" id="90769134"/>
<gene>
    <name evidence="2" type="ORF">E0E05_08010</name>
</gene>